<comment type="caution">
    <text evidence="1">The sequence shown here is derived from an EMBL/GenBank/DDBJ whole genome shotgun (WGS) entry which is preliminary data.</text>
</comment>
<protein>
    <submittedName>
        <fullName evidence="1">Uncharacterized protein</fullName>
    </submittedName>
</protein>
<proteinExistence type="predicted"/>
<dbReference type="Proteomes" id="UP001057402">
    <property type="component" value="Chromosome 2"/>
</dbReference>
<dbReference type="EMBL" id="CM042881">
    <property type="protein sequence ID" value="KAI4384331.1"/>
    <property type="molecule type" value="Genomic_DNA"/>
</dbReference>
<name>A0ACB9RYT1_9MYRT</name>
<reference evidence="2" key="1">
    <citation type="journal article" date="2023" name="Front. Plant Sci.">
        <title>Chromosomal-level genome assembly of Melastoma candidum provides insights into trichome evolution.</title>
        <authorList>
            <person name="Zhong Y."/>
            <person name="Wu W."/>
            <person name="Sun C."/>
            <person name="Zou P."/>
            <person name="Liu Y."/>
            <person name="Dai S."/>
            <person name="Zhou R."/>
        </authorList>
    </citation>
    <scope>NUCLEOTIDE SEQUENCE [LARGE SCALE GENOMIC DNA]</scope>
</reference>
<accession>A0ACB9RYT1</accession>
<gene>
    <name evidence="1" type="ORF">MLD38_002502</name>
</gene>
<sequence length="728" mass="79240">MDFYTLARRDLQALCKKNQIAANQTNVAMADALASLDHVEGLDEFLNQQPKHDAVQSPEKENPPASVITRSMNRASTRRRTVLVPETEQLPSQTTGGRSMRNRNAAAADKESKILNFTETPIASRIKKRAEPASVQLKVEKEKAENEKNEEGDSIADGTANTVAKTRQGKARAPVAQSTRMSTRRSARLLEKKMNDLKLSDEVTMILEPIKMGDLIAEKELTEESVDTTEDEHPSDSVKEDTEAKVVVCKVVTSVEVGPDVKAEGKSEPSDPCEAESKFNATPVKVESASNNAQGKKFTESTEEAEAVEALLEAVSEVEDLDEAWSKVEEEMRGEAESKFNAKPVKVESASNNAQGKKFTESTEEAEEVEALVEAVSEVEVLDEAWSEVEEEMQSRSAEIYRKEEIAAAESEVDAPAEVENGTECQNKKLDEVDGSLVGLGTSHDGLTSFEEAANGYVHAASAGKVAPNDGDDIAELTAQVTSWNLDCPKEDSNKEMDSEVVSIAASDVNTSILGDGEDVAWDEYLADTDGLSKLTAKVKSPNDDSDGSEIQGVTLSAQPYIAEETRLVEAQVGLPQTQKSVEAVDVEMIRQALKVVKDSNHFCADDIVGEKTPASTIISKANSVPQLPSSVGRMTELPTLLKSSGKKLQSKDGDKENVGSAVKFGKQKKVPELIVKADEEKQKPNPLTTKSLLQLRKMYKEKIQMQNEKRPALQTLPENNNMAVAED</sequence>
<evidence type="ECO:0000313" key="1">
    <source>
        <dbReference type="EMBL" id="KAI4384331.1"/>
    </source>
</evidence>
<organism evidence="1 2">
    <name type="scientific">Melastoma candidum</name>
    <dbReference type="NCBI Taxonomy" id="119954"/>
    <lineage>
        <taxon>Eukaryota</taxon>
        <taxon>Viridiplantae</taxon>
        <taxon>Streptophyta</taxon>
        <taxon>Embryophyta</taxon>
        <taxon>Tracheophyta</taxon>
        <taxon>Spermatophyta</taxon>
        <taxon>Magnoliopsida</taxon>
        <taxon>eudicotyledons</taxon>
        <taxon>Gunneridae</taxon>
        <taxon>Pentapetalae</taxon>
        <taxon>rosids</taxon>
        <taxon>malvids</taxon>
        <taxon>Myrtales</taxon>
        <taxon>Melastomataceae</taxon>
        <taxon>Melastomatoideae</taxon>
        <taxon>Melastomateae</taxon>
        <taxon>Melastoma</taxon>
    </lineage>
</organism>
<keyword evidence="2" id="KW-1185">Reference proteome</keyword>
<evidence type="ECO:0000313" key="2">
    <source>
        <dbReference type="Proteomes" id="UP001057402"/>
    </source>
</evidence>